<feature type="domain" description="Man1/Src1-like C-terminal" evidence="9">
    <location>
        <begin position="56"/>
        <end position="217"/>
    </location>
</feature>
<feature type="transmembrane region" description="Helical" evidence="8">
    <location>
        <begin position="99"/>
        <end position="122"/>
    </location>
</feature>
<dbReference type="Pfam" id="PF09402">
    <property type="entry name" value="MSC"/>
    <property type="match status" value="1"/>
</dbReference>
<protein>
    <recommendedName>
        <fullName evidence="9">Man1/Src1-like C-terminal domain-containing protein</fullName>
    </recommendedName>
</protein>
<dbReference type="Proteomes" id="UP000015101">
    <property type="component" value="Unassembled WGS sequence"/>
</dbReference>
<dbReference type="EnsemblMetazoa" id="HelroT114647">
    <property type="protein sequence ID" value="HelroP114647"/>
    <property type="gene ID" value="HelroG114647"/>
</dbReference>
<proteinExistence type="predicted"/>
<keyword evidence="12" id="KW-1185">Reference proteome</keyword>
<dbReference type="KEGG" id="hro:HELRODRAFT_114647"/>
<dbReference type="InterPro" id="IPR018996">
    <property type="entry name" value="Man1/Src1-like_C"/>
</dbReference>
<dbReference type="InterPro" id="IPR012677">
    <property type="entry name" value="Nucleotide-bd_a/b_plait_sf"/>
</dbReference>
<dbReference type="InterPro" id="IPR035979">
    <property type="entry name" value="RBD_domain_sf"/>
</dbReference>
<keyword evidence="7" id="KW-0539">Nucleus</keyword>
<keyword evidence="5 8" id="KW-1133">Transmembrane helix</keyword>
<evidence type="ECO:0000313" key="11">
    <source>
        <dbReference type="EnsemblMetazoa" id="HelroP114647"/>
    </source>
</evidence>
<name>T1EG37_HELRO</name>
<evidence type="ECO:0000256" key="8">
    <source>
        <dbReference type="SAM" id="Phobius"/>
    </source>
</evidence>
<dbReference type="RefSeq" id="XP_009026326.1">
    <property type="nucleotide sequence ID" value="XM_009028078.1"/>
</dbReference>
<gene>
    <name evidence="11" type="primary">20195539</name>
    <name evidence="10" type="ORF">HELRODRAFT_114647</name>
</gene>
<dbReference type="Gene3D" id="1.10.10.1180">
    <property type="entry name" value="MAN1, winged-helix domain"/>
    <property type="match status" value="1"/>
</dbReference>
<evidence type="ECO:0000313" key="10">
    <source>
        <dbReference type="EMBL" id="ESN95451.1"/>
    </source>
</evidence>
<dbReference type="PANTHER" id="PTHR13428">
    <property type="entry name" value="INNER NUCLEAR MEMBRANE PROTEIN MAN1 LEM DOMAIN CONTAINING PROTEIN"/>
    <property type="match status" value="1"/>
</dbReference>
<dbReference type="GeneID" id="20195539"/>
<dbReference type="InParanoid" id="T1EG37"/>
<dbReference type="eggNOG" id="KOG0147">
    <property type="taxonomic scope" value="Eukaryota"/>
</dbReference>
<reference evidence="10 12" key="2">
    <citation type="journal article" date="2013" name="Nature">
        <title>Insights into bilaterian evolution from three spiralian genomes.</title>
        <authorList>
            <person name="Simakov O."/>
            <person name="Marletaz F."/>
            <person name="Cho S.J."/>
            <person name="Edsinger-Gonzales E."/>
            <person name="Havlak P."/>
            <person name="Hellsten U."/>
            <person name="Kuo D.H."/>
            <person name="Larsson T."/>
            <person name="Lv J."/>
            <person name="Arendt D."/>
            <person name="Savage R."/>
            <person name="Osoegawa K."/>
            <person name="de Jong P."/>
            <person name="Grimwood J."/>
            <person name="Chapman J.A."/>
            <person name="Shapiro H."/>
            <person name="Aerts A."/>
            <person name="Otillar R.P."/>
            <person name="Terry A.Y."/>
            <person name="Boore J.L."/>
            <person name="Grigoriev I.V."/>
            <person name="Lindberg D.R."/>
            <person name="Seaver E.C."/>
            <person name="Weisblat D.A."/>
            <person name="Putnam N.H."/>
            <person name="Rokhsar D.S."/>
        </authorList>
    </citation>
    <scope>NUCLEOTIDE SEQUENCE</scope>
</reference>
<evidence type="ECO:0000256" key="6">
    <source>
        <dbReference type="ARBA" id="ARBA00023136"/>
    </source>
</evidence>
<organism evidence="11 12">
    <name type="scientific">Helobdella robusta</name>
    <name type="common">Californian leech</name>
    <dbReference type="NCBI Taxonomy" id="6412"/>
    <lineage>
        <taxon>Eukaryota</taxon>
        <taxon>Metazoa</taxon>
        <taxon>Spiralia</taxon>
        <taxon>Lophotrochozoa</taxon>
        <taxon>Annelida</taxon>
        <taxon>Clitellata</taxon>
        <taxon>Hirudinea</taxon>
        <taxon>Rhynchobdellida</taxon>
        <taxon>Glossiphoniidae</taxon>
        <taxon>Helobdella</taxon>
    </lineage>
</organism>
<evidence type="ECO:0000256" key="5">
    <source>
        <dbReference type="ARBA" id="ARBA00022989"/>
    </source>
</evidence>
<dbReference type="OrthoDB" id="118234at2759"/>
<evidence type="ECO:0000256" key="3">
    <source>
        <dbReference type="ARBA" id="ARBA00022553"/>
    </source>
</evidence>
<dbReference type="HOGENOM" id="CLU_612925_0_0_1"/>
<evidence type="ECO:0000256" key="7">
    <source>
        <dbReference type="ARBA" id="ARBA00023242"/>
    </source>
</evidence>
<sequence length="447" mass="49661">MLTEIANSLNEKYDDVGEDENYKVNMRNIVMAVQAKPAWNISLTCKVSSSPSSPSSSSTTTQLKRGKICNGAKYNDVISMSSGISILPLMCRVKKTLRFITFNLLLAVGAMASIIGLIWLAIQLKKSHDRRKRDIHKMANEIIELLQKHSVLSRKDSKVKPFIPLSHVRDALIPMADRKKKMSLWNRAIRFISENESRVEQDVQMINGEEVAIWKWVELTVDPIFNQVPPTDSTTTAAATITSATSQQNQPTTIKKSLSTSFSSASSSSAASFLPSSSSFLSKSFNAAATTTSYTAKATSACFKILNIINDDDGDGDDGNGDYQDIQDTDRGRHFNSYEKQLGKRNYLPPLLKDSILDTCGQYHGILHIGCDRVMEPGAVFVKCVSESAASQNYNTLHGWVYEGRLVSVKYVTPLAYKMIFPDVADYMVPLKSAAQRRRSLSRERNN</sequence>
<evidence type="ECO:0000256" key="1">
    <source>
        <dbReference type="ARBA" id="ARBA00004127"/>
    </source>
</evidence>
<dbReference type="GO" id="GO:0005637">
    <property type="term" value="C:nuclear inner membrane"/>
    <property type="evidence" value="ECO:0007669"/>
    <property type="project" value="UniProtKB-SubCell"/>
</dbReference>
<dbReference type="GO" id="GO:0003676">
    <property type="term" value="F:nucleic acid binding"/>
    <property type="evidence" value="ECO:0007669"/>
    <property type="project" value="InterPro"/>
</dbReference>
<keyword evidence="3" id="KW-0597">Phosphoprotein</keyword>
<dbReference type="AlphaFoldDB" id="T1EG37"/>
<accession>T1EG37</accession>
<comment type="subcellular location">
    <subcellularLocation>
        <location evidence="1">Endomembrane system</location>
        <topology evidence="1">Multi-pass membrane protein</topology>
    </subcellularLocation>
    <subcellularLocation>
        <location evidence="2">Nucleus inner membrane</location>
    </subcellularLocation>
</comment>
<dbReference type="PANTHER" id="PTHR13428:SF12">
    <property type="entry name" value="INNER NUCLEAR MEMBRANE PROTEIN MAN1"/>
    <property type="match status" value="1"/>
</dbReference>
<reference evidence="11" key="3">
    <citation type="submission" date="2015-06" db="UniProtKB">
        <authorList>
            <consortium name="EnsemblMetazoa"/>
        </authorList>
    </citation>
    <scope>IDENTIFICATION</scope>
</reference>
<keyword evidence="4 8" id="KW-0812">Transmembrane</keyword>
<evidence type="ECO:0000259" key="9">
    <source>
        <dbReference type="Pfam" id="PF09402"/>
    </source>
</evidence>
<dbReference type="CTD" id="20195539"/>
<dbReference type="EMBL" id="AMQM01006785">
    <property type="status" value="NOT_ANNOTATED_CDS"/>
    <property type="molecule type" value="Genomic_DNA"/>
</dbReference>
<dbReference type="STRING" id="6412.T1EG37"/>
<dbReference type="InterPro" id="IPR052277">
    <property type="entry name" value="INM_ESCRT-Associated"/>
</dbReference>
<reference evidence="12" key="1">
    <citation type="submission" date="2012-12" db="EMBL/GenBank/DDBJ databases">
        <authorList>
            <person name="Hellsten U."/>
            <person name="Grimwood J."/>
            <person name="Chapman J.A."/>
            <person name="Shapiro H."/>
            <person name="Aerts A."/>
            <person name="Otillar R.P."/>
            <person name="Terry A.Y."/>
            <person name="Boore J.L."/>
            <person name="Simakov O."/>
            <person name="Marletaz F."/>
            <person name="Cho S.-J."/>
            <person name="Edsinger-Gonzales E."/>
            <person name="Havlak P."/>
            <person name="Kuo D.-H."/>
            <person name="Larsson T."/>
            <person name="Lv J."/>
            <person name="Arendt D."/>
            <person name="Savage R."/>
            <person name="Osoegawa K."/>
            <person name="de Jong P."/>
            <person name="Lindberg D.R."/>
            <person name="Seaver E.C."/>
            <person name="Weisblat D.A."/>
            <person name="Putnam N.H."/>
            <person name="Grigoriev I.V."/>
            <person name="Rokhsar D.S."/>
        </authorList>
    </citation>
    <scope>NUCLEOTIDE SEQUENCE</scope>
</reference>
<keyword evidence="6 8" id="KW-0472">Membrane</keyword>
<evidence type="ECO:0000256" key="2">
    <source>
        <dbReference type="ARBA" id="ARBA00004540"/>
    </source>
</evidence>
<dbReference type="EMBL" id="KB097519">
    <property type="protein sequence ID" value="ESN95451.1"/>
    <property type="molecule type" value="Genomic_DNA"/>
</dbReference>
<dbReference type="SUPFAM" id="SSF54928">
    <property type="entry name" value="RNA-binding domain, RBD"/>
    <property type="match status" value="1"/>
</dbReference>
<dbReference type="InterPro" id="IPR041885">
    <property type="entry name" value="MAN1_winged_helix_dom"/>
</dbReference>
<evidence type="ECO:0000313" key="12">
    <source>
        <dbReference type="Proteomes" id="UP000015101"/>
    </source>
</evidence>
<dbReference type="Gene3D" id="3.30.70.330">
    <property type="match status" value="1"/>
</dbReference>
<dbReference type="FunFam" id="1.10.10.1180:FF:000002">
    <property type="entry name" value="LEM domain-containing protein 2"/>
    <property type="match status" value="1"/>
</dbReference>
<evidence type="ECO:0000256" key="4">
    <source>
        <dbReference type="ARBA" id="ARBA00022692"/>
    </source>
</evidence>